<dbReference type="Proteomes" id="UP000318528">
    <property type="component" value="Unassembled WGS sequence"/>
</dbReference>
<sequence>MKIIAQILMFVFVAFLLTPTIVCVIEKSADTSIFYGFSEEEQAHKQIKAIFHYNTIYEGIKSSRLTSSLILSENLSKHDTIASTIFIPPPEQV</sequence>
<dbReference type="AlphaFoldDB" id="A0A553BV14"/>
<dbReference type="OrthoDB" id="839726at2"/>
<accession>A0A553BV14</accession>
<proteinExistence type="predicted"/>
<keyword evidence="3" id="KW-1185">Reference proteome</keyword>
<evidence type="ECO:0000313" key="4">
    <source>
        <dbReference type="Proteomes" id="UP000318669"/>
    </source>
</evidence>
<organism evidence="2 4">
    <name type="scientific">Flavobacterium gawalongense</name>
    <dbReference type="NCBI Taxonomy" id="2594432"/>
    <lineage>
        <taxon>Bacteria</taxon>
        <taxon>Pseudomonadati</taxon>
        <taxon>Bacteroidota</taxon>
        <taxon>Flavobacteriia</taxon>
        <taxon>Flavobacteriales</taxon>
        <taxon>Flavobacteriaceae</taxon>
        <taxon>Flavobacterium</taxon>
    </lineage>
</organism>
<comment type="caution">
    <text evidence="2">The sequence shown here is derived from an EMBL/GenBank/DDBJ whole genome shotgun (WGS) entry which is preliminary data.</text>
</comment>
<reference evidence="3 4" key="1">
    <citation type="submission" date="2019-07" db="EMBL/GenBank/DDBJ databases">
        <title>Novel species of Flavobacterium.</title>
        <authorList>
            <person name="Liu Q."/>
            <person name="Xin Y.-H."/>
        </authorList>
    </citation>
    <scope>NUCLEOTIDE SEQUENCE [LARGE SCALE GENOMIC DNA]</scope>
    <source>
        <strain evidence="1 3">GSP39</strain>
        <strain evidence="2 4">GSR22</strain>
    </source>
</reference>
<dbReference type="RefSeq" id="WP_143386751.1">
    <property type="nucleotide sequence ID" value="NZ_VJZL01000004.1"/>
</dbReference>
<gene>
    <name evidence="2" type="ORF">FNW11_03690</name>
    <name evidence="1" type="ORF">FNW12_05135</name>
</gene>
<evidence type="ECO:0000313" key="2">
    <source>
        <dbReference type="EMBL" id="TRX12088.1"/>
    </source>
</evidence>
<name>A0A553BV14_9FLAO</name>
<dbReference type="EMBL" id="VJZN01000006">
    <property type="protein sequence ID" value="TRX08122.1"/>
    <property type="molecule type" value="Genomic_DNA"/>
</dbReference>
<evidence type="ECO:0000313" key="3">
    <source>
        <dbReference type="Proteomes" id="UP000318528"/>
    </source>
</evidence>
<protein>
    <submittedName>
        <fullName evidence="2">Uncharacterized protein</fullName>
    </submittedName>
</protein>
<dbReference type="Proteomes" id="UP000318669">
    <property type="component" value="Unassembled WGS sequence"/>
</dbReference>
<dbReference type="EMBL" id="VJZL01000004">
    <property type="protein sequence ID" value="TRX12088.1"/>
    <property type="molecule type" value="Genomic_DNA"/>
</dbReference>
<evidence type="ECO:0000313" key="1">
    <source>
        <dbReference type="EMBL" id="TRX08122.1"/>
    </source>
</evidence>